<dbReference type="AlphaFoldDB" id="A0A151TFM2"/>
<evidence type="ECO:0000313" key="2">
    <source>
        <dbReference type="EMBL" id="KYP65841.1"/>
    </source>
</evidence>
<protein>
    <recommendedName>
        <fullName evidence="1">RNase H type-1 domain-containing protein</fullName>
    </recommendedName>
</protein>
<dbReference type="InterPro" id="IPR036397">
    <property type="entry name" value="RNaseH_sf"/>
</dbReference>
<dbReference type="CDD" id="cd06222">
    <property type="entry name" value="RNase_H_like"/>
    <property type="match status" value="1"/>
</dbReference>
<dbReference type="InterPro" id="IPR012337">
    <property type="entry name" value="RNaseH-like_sf"/>
</dbReference>
<dbReference type="InterPro" id="IPR002156">
    <property type="entry name" value="RNaseH_domain"/>
</dbReference>
<dbReference type="SUPFAM" id="SSF53098">
    <property type="entry name" value="Ribonuclease H-like"/>
    <property type="match status" value="1"/>
</dbReference>
<dbReference type="Proteomes" id="UP000075243">
    <property type="component" value="Chromosome 6"/>
</dbReference>
<dbReference type="InterPro" id="IPR053151">
    <property type="entry name" value="RNase_H-like"/>
</dbReference>
<accession>A0A151TFM2</accession>
<keyword evidence="3" id="KW-1185">Reference proteome</keyword>
<dbReference type="Gramene" id="C.cajan_11754.t">
    <property type="protein sequence ID" value="C.cajan_11754.t.cds1"/>
    <property type="gene ID" value="C.cajan_11754"/>
</dbReference>
<name>A0A151TFM2_CAJCA</name>
<dbReference type="GO" id="GO:0003676">
    <property type="term" value="F:nucleic acid binding"/>
    <property type="evidence" value="ECO:0007669"/>
    <property type="project" value="InterPro"/>
</dbReference>
<dbReference type="Gene3D" id="3.30.420.10">
    <property type="entry name" value="Ribonuclease H-like superfamily/Ribonuclease H"/>
    <property type="match status" value="1"/>
</dbReference>
<dbReference type="PANTHER" id="PTHR47723">
    <property type="entry name" value="OS05G0353850 PROTEIN"/>
    <property type="match status" value="1"/>
</dbReference>
<reference evidence="2 3" key="1">
    <citation type="journal article" date="2012" name="Nat. Biotechnol.">
        <title>Draft genome sequence of pigeonpea (Cajanus cajan), an orphan legume crop of resource-poor farmers.</title>
        <authorList>
            <person name="Varshney R.K."/>
            <person name="Chen W."/>
            <person name="Li Y."/>
            <person name="Bharti A.K."/>
            <person name="Saxena R.K."/>
            <person name="Schlueter J.A."/>
            <person name="Donoghue M.T."/>
            <person name="Azam S."/>
            <person name="Fan G."/>
            <person name="Whaley A.M."/>
            <person name="Farmer A.D."/>
            <person name="Sheridan J."/>
            <person name="Iwata A."/>
            <person name="Tuteja R."/>
            <person name="Penmetsa R.V."/>
            <person name="Wu W."/>
            <person name="Upadhyaya H.D."/>
            <person name="Yang S.P."/>
            <person name="Shah T."/>
            <person name="Saxena K.B."/>
            <person name="Michael T."/>
            <person name="McCombie W.R."/>
            <person name="Yang B."/>
            <person name="Zhang G."/>
            <person name="Yang H."/>
            <person name="Wang J."/>
            <person name="Spillane C."/>
            <person name="Cook D.R."/>
            <person name="May G.D."/>
            <person name="Xu X."/>
            <person name="Jackson S.A."/>
        </authorList>
    </citation>
    <scope>NUCLEOTIDE SEQUENCE [LARGE SCALE GENOMIC DNA]</scope>
    <source>
        <strain evidence="3">cv. Asha</strain>
    </source>
</reference>
<feature type="domain" description="RNase H type-1" evidence="1">
    <location>
        <begin position="9"/>
        <end position="70"/>
    </location>
</feature>
<proteinExistence type="predicted"/>
<gene>
    <name evidence="2" type="ORF">KK1_012109</name>
</gene>
<sequence length="81" mass="9245">MNNPRIFDFGGVIRNTNWVAGFAGFCGYTTMMNVELHVIYQGFQLAWNRGIHNLICESDSKSTLLLITQDLISSYLYVSYN</sequence>
<organism evidence="2 3">
    <name type="scientific">Cajanus cajan</name>
    <name type="common">Pigeon pea</name>
    <name type="synonym">Cajanus indicus</name>
    <dbReference type="NCBI Taxonomy" id="3821"/>
    <lineage>
        <taxon>Eukaryota</taxon>
        <taxon>Viridiplantae</taxon>
        <taxon>Streptophyta</taxon>
        <taxon>Embryophyta</taxon>
        <taxon>Tracheophyta</taxon>
        <taxon>Spermatophyta</taxon>
        <taxon>Magnoliopsida</taxon>
        <taxon>eudicotyledons</taxon>
        <taxon>Gunneridae</taxon>
        <taxon>Pentapetalae</taxon>
        <taxon>rosids</taxon>
        <taxon>fabids</taxon>
        <taxon>Fabales</taxon>
        <taxon>Fabaceae</taxon>
        <taxon>Papilionoideae</taxon>
        <taxon>50 kb inversion clade</taxon>
        <taxon>NPAAA clade</taxon>
        <taxon>indigoferoid/millettioid clade</taxon>
        <taxon>Phaseoleae</taxon>
        <taxon>Cajanus</taxon>
    </lineage>
</organism>
<dbReference type="EMBL" id="CM003608">
    <property type="protein sequence ID" value="KYP65841.1"/>
    <property type="molecule type" value="Genomic_DNA"/>
</dbReference>
<dbReference type="InterPro" id="IPR044730">
    <property type="entry name" value="RNase_H-like_dom_plant"/>
</dbReference>
<dbReference type="Pfam" id="PF13456">
    <property type="entry name" value="RVT_3"/>
    <property type="match status" value="1"/>
</dbReference>
<dbReference type="PANTHER" id="PTHR47723:SF13">
    <property type="entry name" value="PUTATIVE-RELATED"/>
    <property type="match status" value="1"/>
</dbReference>
<evidence type="ECO:0000259" key="1">
    <source>
        <dbReference type="Pfam" id="PF13456"/>
    </source>
</evidence>
<dbReference type="GO" id="GO:0004523">
    <property type="term" value="F:RNA-DNA hybrid ribonuclease activity"/>
    <property type="evidence" value="ECO:0007669"/>
    <property type="project" value="InterPro"/>
</dbReference>
<evidence type="ECO:0000313" key="3">
    <source>
        <dbReference type="Proteomes" id="UP000075243"/>
    </source>
</evidence>